<sequence>MARGTGLALSLLSSALGAGDFIVSHTPSNTSHQAKGKLAHGAINAAIISPLRAEVCWALQRPCSLAATAPLLESPKQSSSSHKEHSFSPETVWVGTPPVYLSACLLRCMLSSQQPPAPVYLSKAFVCCSVLDELIFHVKPVMHSSFFFFFSFPQVCVKGMEAEKEEGVSWSILCLFT</sequence>
<evidence type="ECO:0008006" key="4">
    <source>
        <dbReference type="Google" id="ProtNLM"/>
    </source>
</evidence>
<accession>A0ABU7DYE8</accession>
<organism evidence="2 3">
    <name type="scientific">Characodon lateralis</name>
    <dbReference type="NCBI Taxonomy" id="208331"/>
    <lineage>
        <taxon>Eukaryota</taxon>
        <taxon>Metazoa</taxon>
        <taxon>Chordata</taxon>
        <taxon>Craniata</taxon>
        <taxon>Vertebrata</taxon>
        <taxon>Euteleostomi</taxon>
        <taxon>Actinopterygii</taxon>
        <taxon>Neopterygii</taxon>
        <taxon>Teleostei</taxon>
        <taxon>Neoteleostei</taxon>
        <taxon>Acanthomorphata</taxon>
        <taxon>Ovalentaria</taxon>
        <taxon>Atherinomorphae</taxon>
        <taxon>Cyprinodontiformes</taxon>
        <taxon>Goodeidae</taxon>
        <taxon>Characodon</taxon>
    </lineage>
</organism>
<reference evidence="2 3" key="1">
    <citation type="submission" date="2021-06" db="EMBL/GenBank/DDBJ databases">
        <authorList>
            <person name="Palmer J.M."/>
        </authorList>
    </citation>
    <scope>NUCLEOTIDE SEQUENCE [LARGE SCALE GENOMIC DNA]</scope>
    <source>
        <strain evidence="2 3">CL_MEX2019</strain>
        <tissue evidence="2">Muscle</tissue>
    </source>
</reference>
<evidence type="ECO:0000313" key="3">
    <source>
        <dbReference type="Proteomes" id="UP001352852"/>
    </source>
</evidence>
<protein>
    <recommendedName>
        <fullName evidence="4">Secreted protein</fullName>
    </recommendedName>
</protein>
<name>A0ABU7DYE8_9TELE</name>
<evidence type="ECO:0000256" key="1">
    <source>
        <dbReference type="SAM" id="SignalP"/>
    </source>
</evidence>
<feature type="signal peptide" evidence="1">
    <location>
        <begin position="1"/>
        <end position="17"/>
    </location>
</feature>
<comment type="caution">
    <text evidence="2">The sequence shown here is derived from an EMBL/GenBank/DDBJ whole genome shotgun (WGS) entry which is preliminary data.</text>
</comment>
<dbReference type="EMBL" id="JAHUTJ010041050">
    <property type="protein sequence ID" value="MED6279526.1"/>
    <property type="molecule type" value="Genomic_DNA"/>
</dbReference>
<proteinExistence type="predicted"/>
<keyword evidence="3" id="KW-1185">Reference proteome</keyword>
<evidence type="ECO:0000313" key="2">
    <source>
        <dbReference type="EMBL" id="MED6279526.1"/>
    </source>
</evidence>
<dbReference type="Proteomes" id="UP001352852">
    <property type="component" value="Unassembled WGS sequence"/>
</dbReference>
<feature type="chain" id="PRO_5045922573" description="Secreted protein" evidence="1">
    <location>
        <begin position="18"/>
        <end position="177"/>
    </location>
</feature>
<gene>
    <name evidence="2" type="ORF">CHARACLAT_001672</name>
</gene>
<keyword evidence="1" id="KW-0732">Signal</keyword>